<protein>
    <submittedName>
        <fullName evidence="2">Uncharacterized protein</fullName>
    </submittedName>
</protein>
<evidence type="ECO:0000313" key="3">
    <source>
        <dbReference type="Proteomes" id="UP000053815"/>
    </source>
</evidence>
<accession>A0A0C9MNZ3</accession>
<dbReference type="Proteomes" id="UP000053815">
    <property type="component" value="Unassembled WGS sequence"/>
</dbReference>
<keyword evidence="3" id="KW-1185">Reference proteome</keyword>
<evidence type="ECO:0000256" key="1">
    <source>
        <dbReference type="SAM" id="MobiDB-lite"/>
    </source>
</evidence>
<organism evidence="2">
    <name type="scientific">Mucor ambiguus</name>
    <dbReference type="NCBI Taxonomy" id="91626"/>
    <lineage>
        <taxon>Eukaryota</taxon>
        <taxon>Fungi</taxon>
        <taxon>Fungi incertae sedis</taxon>
        <taxon>Mucoromycota</taxon>
        <taxon>Mucoromycotina</taxon>
        <taxon>Mucoromycetes</taxon>
        <taxon>Mucorales</taxon>
        <taxon>Mucorineae</taxon>
        <taxon>Mucoraceae</taxon>
        <taxon>Mucor</taxon>
    </lineage>
</organism>
<name>A0A0C9MNZ3_9FUNG</name>
<reference evidence="2" key="1">
    <citation type="submission" date="2014-09" db="EMBL/GenBank/DDBJ databases">
        <title>Draft genome sequence of an oleaginous Mucoromycotina fungus Mucor ambiguus NBRC6742.</title>
        <authorList>
            <person name="Takeda I."/>
            <person name="Yamane N."/>
            <person name="Morita T."/>
            <person name="Tamano K."/>
            <person name="Machida M."/>
            <person name="Baker S."/>
            <person name="Koike H."/>
        </authorList>
    </citation>
    <scope>NUCLEOTIDE SEQUENCE</scope>
    <source>
        <strain evidence="2">NBRC 6742</strain>
    </source>
</reference>
<evidence type="ECO:0000313" key="2">
    <source>
        <dbReference type="EMBL" id="GAN04992.1"/>
    </source>
</evidence>
<dbReference type="EMBL" id="DF836368">
    <property type="protein sequence ID" value="GAN04992.1"/>
    <property type="molecule type" value="Genomic_DNA"/>
</dbReference>
<gene>
    <name evidence="2" type="ORF">MAM1_0079d04460</name>
</gene>
<feature type="compositionally biased region" description="Polar residues" evidence="1">
    <location>
        <begin position="74"/>
        <end position="83"/>
    </location>
</feature>
<sequence length="92" mass="9899">MKTCTKEGALEYFTVHNVFTTFLKRKSRASTIQSVVAIDTTIKALGHANMSLNIASNMSFEDENEGNAVDSKANDNGTANTVEATVINDGRA</sequence>
<feature type="region of interest" description="Disordered" evidence="1">
    <location>
        <begin position="63"/>
        <end position="92"/>
    </location>
</feature>
<proteinExistence type="predicted"/>
<dbReference type="AlphaFoldDB" id="A0A0C9MNZ3"/>